<evidence type="ECO:0000313" key="3">
    <source>
        <dbReference type="Proteomes" id="UP000215158"/>
    </source>
</evidence>
<gene>
    <name evidence="2" type="ORF">CJU94_36405</name>
</gene>
<proteinExistence type="predicted"/>
<protein>
    <submittedName>
        <fullName evidence="2">Uncharacterized protein</fullName>
    </submittedName>
</protein>
<dbReference type="OrthoDB" id="583660at2"/>
<keyword evidence="2" id="KW-0614">Plasmid</keyword>
<dbReference type="EMBL" id="CP022992">
    <property type="protein sequence ID" value="ASW03684.1"/>
    <property type="molecule type" value="Genomic_DNA"/>
</dbReference>
<dbReference type="RefSeq" id="WP_095423497.1">
    <property type="nucleotide sequence ID" value="NZ_CP022992.1"/>
</dbReference>
<keyword evidence="1" id="KW-0812">Transmembrane</keyword>
<keyword evidence="1" id="KW-1133">Transmembrane helix</keyword>
<reference evidence="2 3" key="1">
    <citation type="submission" date="2017-08" db="EMBL/GenBank/DDBJ databases">
        <title>Identification and genetic characteristics of simultaneous BTEX- and naphthalene-degrading Paraburkholderia sp. BN5 isolated from petroleum-contaminated soil.</title>
        <authorList>
            <person name="Lee Y."/>
            <person name="Jeon C.O."/>
        </authorList>
    </citation>
    <scope>NUCLEOTIDE SEQUENCE [LARGE SCALE GENOMIC DNA]</scope>
    <source>
        <strain evidence="2 3">BN5</strain>
        <plasmid evidence="2 3">pBN2</plasmid>
    </source>
</reference>
<sequence>MHVQLQDAAVQAAIIGGLFTLTSAVIAAVAAAVIGKRFDNQRKLKFLLDRAVRDLAFALAVEDEHCAMHVQERGESFKKRIRDKVRESGLEWSGDFTPGRARHMIARYAQRSNAE</sequence>
<evidence type="ECO:0000313" key="2">
    <source>
        <dbReference type="EMBL" id="ASW03684.1"/>
    </source>
</evidence>
<geneLocation type="plasmid" evidence="2 3">
    <name>pBN2</name>
</geneLocation>
<dbReference type="AlphaFoldDB" id="A0A248VXD4"/>
<feature type="transmembrane region" description="Helical" evidence="1">
    <location>
        <begin position="12"/>
        <end position="35"/>
    </location>
</feature>
<organism evidence="2 3">
    <name type="scientific">Paraburkholderia aromaticivorans</name>
    <dbReference type="NCBI Taxonomy" id="2026199"/>
    <lineage>
        <taxon>Bacteria</taxon>
        <taxon>Pseudomonadati</taxon>
        <taxon>Pseudomonadota</taxon>
        <taxon>Betaproteobacteria</taxon>
        <taxon>Burkholderiales</taxon>
        <taxon>Burkholderiaceae</taxon>
        <taxon>Paraburkholderia</taxon>
    </lineage>
</organism>
<name>A0A248VXD4_9BURK</name>
<evidence type="ECO:0000256" key="1">
    <source>
        <dbReference type="SAM" id="Phobius"/>
    </source>
</evidence>
<dbReference type="Proteomes" id="UP000215158">
    <property type="component" value="Plasmid pBN2"/>
</dbReference>
<accession>A0A248VXD4</accession>
<keyword evidence="1" id="KW-0472">Membrane</keyword>
<keyword evidence="3" id="KW-1185">Reference proteome</keyword>
<dbReference type="KEGG" id="parb:CJU94_36405"/>